<dbReference type="Proteomes" id="UP000017127">
    <property type="component" value="Unassembled WGS sequence"/>
</dbReference>
<gene>
    <name evidence="1" type="ORF">M595_2687</name>
</gene>
<dbReference type="EMBL" id="AUZM01000023">
    <property type="protein sequence ID" value="ERT07327.1"/>
    <property type="molecule type" value="Genomic_DNA"/>
</dbReference>
<proteinExistence type="predicted"/>
<comment type="caution">
    <text evidence="1">The sequence shown here is derived from an EMBL/GenBank/DDBJ whole genome shotgun (WGS) entry which is preliminary data.</text>
</comment>
<keyword evidence="2" id="KW-1185">Reference proteome</keyword>
<organism evidence="1 2">
    <name type="scientific">Lyngbya aestuarii BL J</name>
    <dbReference type="NCBI Taxonomy" id="1348334"/>
    <lineage>
        <taxon>Bacteria</taxon>
        <taxon>Bacillati</taxon>
        <taxon>Cyanobacteriota</taxon>
        <taxon>Cyanophyceae</taxon>
        <taxon>Oscillatoriophycideae</taxon>
        <taxon>Oscillatoriales</taxon>
        <taxon>Microcoleaceae</taxon>
        <taxon>Lyngbya</taxon>
    </lineage>
</organism>
<reference evidence="1 2" key="1">
    <citation type="journal article" date="2013" name="Front. Microbiol.">
        <title>Comparative genomic analyses of the cyanobacterium, Lyngbya aestuarii BL J, a powerful hydrogen producer.</title>
        <authorList>
            <person name="Kothari A."/>
            <person name="Vaughn M."/>
            <person name="Garcia-Pichel F."/>
        </authorList>
    </citation>
    <scope>NUCLEOTIDE SEQUENCE [LARGE SCALE GENOMIC DNA]</scope>
    <source>
        <strain evidence="1 2">BL J</strain>
    </source>
</reference>
<protein>
    <submittedName>
        <fullName evidence="1">Uncharacterized protein</fullName>
    </submittedName>
</protein>
<evidence type="ECO:0000313" key="2">
    <source>
        <dbReference type="Proteomes" id="UP000017127"/>
    </source>
</evidence>
<name>U7QJ57_9CYAN</name>
<sequence length="42" mass="4833">MTVCYPSHLSKVPISLDSASSRLMLPALREHLQKRHPNLKYN</sequence>
<dbReference type="AlphaFoldDB" id="U7QJ57"/>
<accession>U7QJ57</accession>
<evidence type="ECO:0000313" key="1">
    <source>
        <dbReference type="EMBL" id="ERT07327.1"/>
    </source>
</evidence>